<name>A0A1Y6CPC9_9BACT</name>
<dbReference type="STRING" id="1513793.SAMN06296036_121142"/>
<gene>
    <name evidence="2" type="ORF">SAMN06296036_121142</name>
</gene>
<dbReference type="RefSeq" id="WP_132323276.1">
    <property type="nucleotide sequence ID" value="NZ_FWZT01000021.1"/>
</dbReference>
<protein>
    <submittedName>
        <fullName evidence="2">Uncharacterized protein</fullName>
    </submittedName>
</protein>
<organism evidence="2 3">
    <name type="scientific">Pseudobacteriovorax antillogorgiicola</name>
    <dbReference type="NCBI Taxonomy" id="1513793"/>
    <lineage>
        <taxon>Bacteria</taxon>
        <taxon>Pseudomonadati</taxon>
        <taxon>Bdellovibrionota</taxon>
        <taxon>Oligoflexia</taxon>
        <taxon>Oligoflexales</taxon>
        <taxon>Pseudobacteriovoracaceae</taxon>
        <taxon>Pseudobacteriovorax</taxon>
    </lineage>
</organism>
<feature type="chain" id="PRO_5012350954" evidence="1">
    <location>
        <begin position="18"/>
        <end position="184"/>
    </location>
</feature>
<accession>A0A1Y6CPC9</accession>
<keyword evidence="3" id="KW-1185">Reference proteome</keyword>
<dbReference type="AlphaFoldDB" id="A0A1Y6CPC9"/>
<proteinExistence type="predicted"/>
<dbReference type="Proteomes" id="UP000192907">
    <property type="component" value="Unassembled WGS sequence"/>
</dbReference>
<evidence type="ECO:0000313" key="2">
    <source>
        <dbReference type="EMBL" id="SMF63481.1"/>
    </source>
</evidence>
<feature type="signal peptide" evidence="1">
    <location>
        <begin position="1"/>
        <end position="17"/>
    </location>
</feature>
<keyword evidence="1" id="KW-0732">Signal</keyword>
<dbReference type="EMBL" id="FWZT01000021">
    <property type="protein sequence ID" value="SMF63481.1"/>
    <property type="molecule type" value="Genomic_DNA"/>
</dbReference>
<reference evidence="3" key="1">
    <citation type="submission" date="2017-04" db="EMBL/GenBank/DDBJ databases">
        <authorList>
            <person name="Varghese N."/>
            <person name="Submissions S."/>
        </authorList>
    </citation>
    <scope>NUCLEOTIDE SEQUENCE [LARGE SCALE GENOMIC DNA]</scope>
    <source>
        <strain evidence="3">RKEM611</strain>
    </source>
</reference>
<sequence length="184" mass="20419">MFKKVFFLASLSTTAFSSDNAIDALWSLDNENINMQLSGEYSTFEDGAGVGSFKLPIGDWIKYHSGTKFKWRSVNKLDPVDGYNFLITKTGCTLEYLTPVGSPAGSETRGVGYNPGVRFGQTAVWEAKEKKCVNRLNCSVEIVIEGLEDVPDARRTMGPYFLSGSRTEPNYDCFVEAALEFVFD</sequence>
<evidence type="ECO:0000313" key="3">
    <source>
        <dbReference type="Proteomes" id="UP000192907"/>
    </source>
</evidence>
<evidence type="ECO:0000256" key="1">
    <source>
        <dbReference type="SAM" id="SignalP"/>
    </source>
</evidence>